<accession>A0ACC3ASI3</accession>
<dbReference type="Proteomes" id="UP001177260">
    <property type="component" value="Unassembled WGS sequence"/>
</dbReference>
<dbReference type="EMBL" id="JAOPJF010000081">
    <property type="protein sequence ID" value="KAK1140544.1"/>
    <property type="molecule type" value="Genomic_DNA"/>
</dbReference>
<evidence type="ECO:0000313" key="2">
    <source>
        <dbReference type="Proteomes" id="UP001177260"/>
    </source>
</evidence>
<proteinExistence type="predicted"/>
<sequence length="250" mass="28191">MFSRATAVPRAFALPISQSLRTAPATSTSISSSIQQGLFLRSTSAASRPITSIASSSHETQPPSTTTPPPSTSTSPVLPIETQTHADARSKKPWPPKFTEPLKISKSLFEQLPYLTSQRPHYVTAHLHDRPYLLTEGDQLRLPFLMPKVKPGDVLRFNRASVLGSREFTMRGAPYLDERLFECRMRVMGTESEPLRIKEKTKRRQRHIRRVKSKHRYTILKVMDVKVKTADELLEEGAVVVEDAEMAQKE</sequence>
<keyword evidence="2" id="KW-1185">Reference proteome</keyword>
<comment type="caution">
    <text evidence="1">The sequence shown here is derived from an EMBL/GenBank/DDBJ whole genome shotgun (WGS) entry which is preliminary data.</text>
</comment>
<organism evidence="1 2">
    <name type="scientific">Aspergillus melleus</name>
    <dbReference type="NCBI Taxonomy" id="138277"/>
    <lineage>
        <taxon>Eukaryota</taxon>
        <taxon>Fungi</taxon>
        <taxon>Dikarya</taxon>
        <taxon>Ascomycota</taxon>
        <taxon>Pezizomycotina</taxon>
        <taxon>Eurotiomycetes</taxon>
        <taxon>Eurotiomycetidae</taxon>
        <taxon>Eurotiales</taxon>
        <taxon>Aspergillaceae</taxon>
        <taxon>Aspergillus</taxon>
        <taxon>Aspergillus subgen. Circumdati</taxon>
    </lineage>
</organism>
<evidence type="ECO:0000313" key="1">
    <source>
        <dbReference type="EMBL" id="KAK1140544.1"/>
    </source>
</evidence>
<protein>
    <submittedName>
        <fullName evidence="1">Uncharacterized protein</fullName>
    </submittedName>
</protein>
<name>A0ACC3ASI3_9EURO</name>
<gene>
    <name evidence="1" type="ORF">N8T08_010290</name>
</gene>
<reference evidence="1 2" key="1">
    <citation type="journal article" date="2023" name="ACS Omega">
        <title>Identification of the Neoaspergillic Acid Biosynthesis Gene Cluster by Establishing an In Vitro CRISPR-Ribonucleoprotein Genetic System in Aspergillus melleus.</title>
        <authorList>
            <person name="Yuan B."/>
            <person name="Grau M.F."/>
            <person name="Murata R.M."/>
            <person name="Torok T."/>
            <person name="Venkateswaran K."/>
            <person name="Stajich J.E."/>
            <person name="Wang C.C.C."/>
        </authorList>
    </citation>
    <scope>NUCLEOTIDE SEQUENCE [LARGE SCALE GENOMIC DNA]</scope>
    <source>
        <strain evidence="1 2">IMV 1140</strain>
    </source>
</reference>